<evidence type="ECO:0000259" key="8">
    <source>
        <dbReference type="Pfam" id="PF01435"/>
    </source>
</evidence>
<dbReference type="GO" id="GO:0046872">
    <property type="term" value="F:metal ion binding"/>
    <property type="evidence" value="ECO:0007669"/>
    <property type="project" value="UniProtKB-KW"/>
</dbReference>
<keyword evidence="5" id="KW-0408">Iron</keyword>
<evidence type="ECO:0000256" key="6">
    <source>
        <dbReference type="ARBA" id="ARBA00023049"/>
    </source>
</evidence>
<dbReference type="SUPFAM" id="SSF48452">
    <property type="entry name" value="TPR-like"/>
    <property type="match status" value="1"/>
</dbReference>
<dbReference type="InterPro" id="IPR011990">
    <property type="entry name" value="TPR-like_helical_dom_sf"/>
</dbReference>
<keyword evidence="5" id="KW-0411">Iron-sulfur</keyword>
<reference evidence="10" key="1">
    <citation type="submission" date="2016-10" db="EMBL/GenBank/DDBJ databases">
        <authorList>
            <person name="Varghese N."/>
            <person name="Submissions S."/>
        </authorList>
    </citation>
    <scope>NUCLEOTIDE SEQUENCE [LARGE SCALE GENOMIC DNA]</scope>
    <source>
        <strain evidence="10">DSM 16995</strain>
    </source>
</reference>
<keyword evidence="6 7" id="KW-0482">Metalloprotease</keyword>
<evidence type="ECO:0000256" key="4">
    <source>
        <dbReference type="ARBA" id="ARBA00022833"/>
    </source>
</evidence>
<gene>
    <name evidence="9" type="ORF">SAMN05660337_1721</name>
</gene>
<dbReference type="Gene3D" id="3.30.2010.10">
    <property type="entry name" value="Metalloproteases ('zincins'), catalytic domain"/>
    <property type="match status" value="1"/>
</dbReference>
<dbReference type="PROSITE" id="PS51257">
    <property type="entry name" value="PROKAR_LIPOPROTEIN"/>
    <property type="match status" value="1"/>
</dbReference>
<dbReference type="Pfam" id="PF01435">
    <property type="entry name" value="Peptidase_M48"/>
    <property type="match status" value="1"/>
</dbReference>
<evidence type="ECO:0000256" key="1">
    <source>
        <dbReference type="ARBA" id="ARBA00022670"/>
    </source>
</evidence>
<keyword evidence="1 7" id="KW-0645">Protease</keyword>
<dbReference type="InterPro" id="IPR006311">
    <property type="entry name" value="TAT_signal"/>
</dbReference>
<organism evidence="9 10">
    <name type="scientific">Maridesulfovibrio ferrireducens</name>
    <dbReference type="NCBI Taxonomy" id="246191"/>
    <lineage>
        <taxon>Bacteria</taxon>
        <taxon>Pseudomonadati</taxon>
        <taxon>Thermodesulfobacteriota</taxon>
        <taxon>Desulfovibrionia</taxon>
        <taxon>Desulfovibrionales</taxon>
        <taxon>Desulfovibrionaceae</taxon>
        <taxon>Maridesulfovibrio</taxon>
    </lineage>
</organism>
<evidence type="ECO:0000256" key="7">
    <source>
        <dbReference type="RuleBase" id="RU003983"/>
    </source>
</evidence>
<name>A0A1G9FVF1_9BACT</name>
<dbReference type="PANTHER" id="PTHR22726:SF1">
    <property type="entry name" value="METALLOENDOPEPTIDASE OMA1, MITOCHONDRIAL"/>
    <property type="match status" value="1"/>
</dbReference>
<protein>
    <submittedName>
        <fullName evidence="9">Putative Zn-dependent protease, contains TPR repeats</fullName>
    </submittedName>
</protein>
<accession>A0A1G9FVF1</accession>
<dbReference type="GO" id="GO:0004222">
    <property type="term" value="F:metalloendopeptidase activity"/>
    <property type="evidence" value="ECO:0007669"/>
    <property type="project" value="InterPro"/>
</dbReference>
<dbReference type="RefSeq" id="WP_092160119.1">
    <property type="nucleotide sequence ID" value="NZ_FNGA01000002.1"/>
</dbReference>
<dbReference type="GO" id="GO:0016020">
    <property type="term" value="C:membrane"/>
    <property type="evidence" value="ECO:0007669"/>
    <property type="project" value="TreeGrafter"/>
</dbReference>
<evidence type="ECO:0000313" key="10">
    <source>
        <dbReference type="Proteomes" id="UP000199053"/>
    </source>
</evidence>
<evidence type="ECO:0000256" key="2">
    <source>
        <dbReference type="ARBA" id="ARBA00022723"/>
    </source>
</evidence>
<dbReference type="Gene3D" id="1.25.40.10">
    <property type="entry name" value="Tetratricopeptide repeat domain"/>
    <property type="match status" value="1"/>
</dbReference>
<keyword evidence="4 7" id="KW-0862">Zinc</keyword>
<evidence type="ECO:0000313" key="9">
    <source>
        <dbReference type="EMBL" id="SDK92359.1"/>
    </source>
</evidence>
<dbReference type="GO" id="GO:0051603">
    <property type="term" value="P:proteolysis involved in protein catabolic process"/>
    <property type="evidence" value="ECO:0007669"/>
    <property type="project" value="TreeGrafter"/>
</dbReference>
<dbReference type="EMBL" id="FNGA01000002">
    <property type="protein sequence ID" value="SDK92359.1"/>
    <property type="molecule type" value="Genomic_DNA"/>
</dbReference>
<sequence>MSKKKATKDISRRQALKLIAGGTLGVLTGCAVNPVTGEQQLMLVSKQEEIQLDKQNSPHQFSADYGPVQDSEINQYVTQVGQSLAATSHRPDMPYNFRCVNANYVNAYAFPGGSIACTRGIMLKLENEAELAALIGHEIGHVNARHTAARMSSSMATQGVLAIGVGVLATQSSELVPLAAGLGGIGASLLLANYSRADERQADSLGMSYMNKAGYDTEGMVGLMDELNKLHKTEPSFVQQMFASHPMSKERYDDAVKKRNTTYAGKHGKILRERYMDNIASIRKIQPAIEEMQKGEESMSKRAFVSAEEHFSKALKIAPNDYVGLLLMSKCQMAQNKNREALQFAEHAKNVYPAEAQALQIAGILNFETKQYKQALVDFNGYDKRLPGNSMITFFKGISYEALGNRRMAASEYYKFLQNNREGKYAKHAYGRLSSWGYAQ</sequence>
<comment type="cofactor">
    <cofactor evidence="7">
        <name>Zn(2+)</name>
        <dbReference type="ChEBI" id="CHEBI:29105"/>
    </cofactor>
    <text evidence="7">Binds 1 zinc ion per subunit.</text>
</comment>
<comment type="similarity">
    <text evidence="7">Belongs to the peptidase M48 family.</text>
</comment>
<dbReference type="GO" id="GO:0051536">
    <property type="term" value="F:iron-sulfur cluster binding"/>
    <property type="evidence" value="ECO:0007669"/>
    <property type="project" value="UniProtKB-KW"/>
</dbReference>
<keyword evidence="2" id="KW-0479">Metal-binding</keyword>
<feature type="domain" description="Peptidase M48" evidence="8">
    <location>
        <begin position="74"/>
        <end position="254"/>
    </location>
</feature>
<proteinExistence type="inferred from homology"/>
<keyword evidence="3 7" id="KW-0378">Hydrolase</keyword>
<evidence type="ECO:0000256" key="5">
    <source>
        <dbReference type="ARBA" id="ARBA00023014"/>
    </source>
</evidence>
<dbReference type="PANTHER" id="PTHR22726">
    <property type="entry name" value="METALLOENDOPEPTIDASE OMA1"/>
    <property type="match status" value="1"/>
</dbReference>
<keyword evidence="10" id="KW-1185">Reference proteome</keyword>
<dbReference type="Proteomes" id="UP000199053">
    <property type="component" value="Unassembled WGS sequence"/>
</dbReference>
<dbReference type="STRING" id="246191.SAMN05660337_1721"/>
<dbReference type="AlphaFoldDB" id="A0A1G9FVF1"/>
<evidence type="ECO:0000256" key="3">
    <source>
        <dbReference type="ARBA" id="ARBA00022801"/>
    </source>
</evidence>
<dbReference type="InterPro" id="IPR051156">
    <property type="entry name" value="Mito/Outer_Membr_Metalloprot"/>
</dbReference>
<dbReference type="Pfam" id="PF14559">
    <property type="entry name" value="TPR_19"/>
    <property type="match status" value="1"/>
</dbReference>
<dbReference type="OrthoDB" id="9810445at2"/>
<dbReference type="InterPro" id="IPR001915">
    <property type="entry name" value="Peptidase_M48"/>
</dbReference>
<dbReference type="PROSITE" id="PS51318">
    <property type="entry name" value="TAT"/>
    <property type="match status" value="1"/>
</dbReference>